<keyword evidence="2" id="KW-1185">Reference proteome</keyword>
<evidence type="ECO:0000313" key="2">
    <source>
        <dbReference type="Proteomes" id="UP001497472"/>
    </source>
</evidence>
<gene>
    <name evidence="1" type="ORF">LNINA_LOCUS2399</name>
</gene>
<name>A0AAV1J2R2_9NEOP</name>
<dbReference type="Proteomes" id="UP001497472">
    <property type="component" value="Unassembled WGS sequence"/>
</dbReference>
<reference evidence="1 2" key="1">
    <citation type="submission" date="2023-11" db="EMBL/GenBank/DDBJ databases">
        <authorList>
            <person name="Okamura Y."/>
        </authorList>
    </citation>
    <scope>NUCLEOTIDE SEQUENCE [LARGE SCALE GENOMIC DNA]</scope>
</reference>
<proteinExistence type="predicted"/>
<protein>
    <submittedName>
        <fullName evidence="1">Uncharacterized protein</fullName>
    </submittedName>
</protein>
<accession>A0AAV1J2R2</accession>
<dbReference type="AlphaFoldDB" id="A0AAV1J2R2"/>
<evidence type="ECO:0000313" key="1">
    <source>
        <dbReference type="EMBL" id="CAK1542508.1"/>
    </source>
</evidence>
<sequence length="81" mass="9684">MLVKFAFPLQTDYPDVDMLRIKESNHFATECVVPRRPKRNLPPLPEDKECSTAELRRSNRLVHKRRRQRHNLPVVPEYDEC</sequence>
<comment type="caution">
    <text evidence="1">The sequence shown here is derived from an EMBL/GenBank/DDBJ whole genome shotgun (WGS) entry which is preliminary data.</text>
</comment>
<dbReference type="EMBL" id="CAVLEF010000003">
    <property type="protein sequence ID" value="CAK1542508.1"/>
    <property type="molecule type" value="Genomic_DNA"/>
</dbReference>
<organism evidence="1 2">
    <name type="scientific">Leptosia nina</name>
    <dbReference type="NCBI Taxonomy" id="320188"/>
    <lineage>
        <taxon>Eukaryota</taxon>
        <taxon>Metazoa</taxon>
        <taxon>Ecdysozoa</taxon>
        <taxon>Arthropoda</taxon>
        <taxon>Hexapoda</taxon>
        <taxon>Insecta</taxon>
        <taxon>Pterygota</taxon>
        <taxon>Neoptera</taxon>
        <taxon>Endopterygota</taxon>
        <taxon>Lepidoptera</taxon>
        <taxon>Glossata</taxon>
        <taxon>Ditrysia</taxon>
        <taxon>Papilionoidea</taxon>
        <taxon>Pieridae</taxon>
        <taxon>Pierinae</taxon>
        <taxon>Leptosia</taxon>
    </lineage>
</organism>